<dbReference type="OrthoDB" id="1189226at2"/>
<comment type="caution">
    <text evidence="1">The sequence shown here is derived from an EMBL/GenBank/DDBJ whole genome shotgun (WGS) entry which is preliminary data.</text>
</comment>
<accession>A0A0N0ITZ4</accession>
<proteinExistence type="predicted"/>
<evidence type="ECO:0008006" key="3">
    <source>
        <dbReference type="Google" id="ProtNLM"/>
    </source>
</evidence>
<name>A0A0N0ITZ4_CHRID</name>
<organism evidence="1 2">
    <name type="scientific">Chryseobacterium indologenes</name>
    <name type="common">Flavobacterium indologenes</name>
    <dbReference type="NCBI Taxonomy" id="253"/>
    <lineage>
        <taxon>Bacteria</taxon>
        <taxon>Pseudomonadati</taxon>
        <taxon>Bacteroidota</taxon>
        <taxon>Flavobacteriia</taxon>
        <taxon>Flavobacteriales</taxon>
        <taxon>Weeksellaceae</taxon>
        <taxon>Chryseobacterium group</taxon>
        <taxon>Chryseobacterium</taxon>
    </lineage>
</organism>
<dbReference type="AlphaFoldDB" id="A0A0N0ITZ4"/>
<sequence length="153" mass="18134">MKYLQFLKDHPTADSFTNKGISDAEIRHLEELYNNSRSFPVALKELLSLAGNFCHALDYNIYDSQEELQTEEREELKDLYDLTIERPFFFIDLVSYGLPVFVFLDEGDDPPVNQMVNNPTKEKYYERVGGTLQSYVISRIRYYQKWYPDHKKN</sequence>
<dbReference type="EMBL" id="LJOD01000022">
    <property type="protein sequence ID" value="KPE49183.1"/>
    <property type="molecule type" value="Genomic_DNA"/>
</dbReference>
<dbReference type="PATRIC" id="fig|253.9.peg.2694"/>
<dbReference type="Proteomes" id="UP000037953">
    <property type="component" value="Unassembled WGS sequence"/>
</dbReference>
<reference evidence="1 2" key="1">
    <citation type="journal article" date="2015" name="Genom Data">
        <title>Draft genome sequence of a multidrug-resistant Chryseobacterium indologenes isolate from Malaysia.</title>
        <authorList>
            <person name="Yu C.Y."/>
            <person name="Ang G.Y."/>
            <person name="Cheng H.J."/>
            <person name="Cheong Y.M."/>
            <person name="Yin W.F."/>
            <person name="Chan K.G."/>
        </authorList>
    </citation>
    <scope>NUCLEOTIDE SEQUENCE [LARGE SCALE GENOMIC DNA]</scope>
    <source>
        <strain evidence="1 2">CI_885</strain>
    </source>
</reference>
<protein>
    <recommendedName>
        <fullName evidence="3">SMI1/KNR4 family protein</fullName>
    </recommendedName>
</protein>
<evidence type="ECO:0000313" key="2">
    <source>
        <dbReference type="Proteomes" id="UP000037953"/>
    </source>
</evidence>
<reference evidence="2" key="2">
    <citation type="submission" date="2015-09" db="EMBL/GenBank/DDBJ databases">
        <title>Draft genome sequence of a multidrug-resistant Chryseobacterium indologenes isolate from Malaysia.</title>
        <authorList>
            <person name="Yu C.Y."/>
            <person name="Ang G.Y."/>
            <person name="Chan K.-G."/>
        </authorList>
    </citation>
    <scope>NUCLEOTIDE SEQUENCE [LARGE SCALE GENOMIC DNA]</scope>
    <source>
        <strain evidence="2">CI_885</strain>
    </source>
</reference>
<dbReference type="RefSeq" id="WP_062703238.1">
    <property type="nucleotide sequence ID" value="NZ_LJOD01000022.1"/>
</dbReference>
<evidence type="ECO:0000313" key="1">
    <source>
        <dbReference type="EMBL" id="KPE49183.1"/>
    </source>
</evidence>
<gene>
    <name evidence="1" type="ORF">AOB46_21425</name>
</gene>